<proteinExistence type="inferred from homology"/>
<reference evidence="7 8" key="1">
    <citation type="submission" date="2014-04" db="EMBL/GenBank/DDBJ databases">
        <authorList>
            <consortium name="DOE Joint Genome Institute"/>
            <person name="Kuo A."/>
            <person name="Zuccaro A."/>
            <person name="Kohler A."/>
            <person name="Nagy L.G."/>
            <person name="Floudas D."/>
            <person name="Copeland A."/>
            <person name="Barry K.W."/>
            <person name="Cichocki N."/>
            <person name="Veneault-Fourrey C."/>
            <person name="LaButti K."/>
            <person name="Lindquist E.A."/>
            <person name="Lipzen A."/>
            <person name="Lundell T."/>
            <person name="Morin E."/>
            <person name="Murat C."/>
            <person name="Sun H."/>
            <person name="Tunlid A."/>
            <person name="Henrissat B."/>
            <person name="Grigoriev I.V."/>
            <person name="Hibbett D.S."/>
            <person name="Martin F."/>
            <person name="Nordberg H.P."/>
            <person name="Cantor M.N."/>
            <person name="Hua S.X."/>
        </authorList>
    </citation>
    <scope>NUCLEOTIDE SEQUENCE [LARGE SCALE GENOMIC DNA]</scope>
    <source>
        <strain evidence="7 8">MAFF 305830</strain>
    </source>
</reference>
<evidence type="ECO:0000313" key="8">
    <source>
        <dbReference type="Proteomes" id="UP000054097"/>
    </source>
</evidence>
<dbReference type="GO" id="GO:0016020">
    <property type="term" value="C:membrane"/>
    <property type="evidence" value="ECO:0007669"/>
    <property type="project" value="InterPro"/>
</dbReference>
<keyword evidence="3 4" id="KW-0012">Acyltransferase</keyword>
<dbReference type="AlphaFoldDB" id="A0A0C3BLS7"/>
<evidence type="ECO:0000256" key="4">
    <source>
        <dbReference type="RuleBase" id="RU361267"/>
    </source>
</evidence>
<evidence type="ECO:0000313" key="7">
    <source>
        <dbReference type="EMBL" id="KIM33014.1"/>
    </source>
</evidence>
<name>A0A0C3BLS7_SERVB</name>
<sequence length="272" mass="30446">MAFVDHLYNKYSKNPLPAYIVGATAALVFFYNSSRCRAYVRFLLYAITIILCSTWGIIISLYYGIETNYHATLAFARVCEWTIGLKLEVEGAHHLESGPSVVIYNHQTSLDIVFIGRAMPRRSVVLAKKQLKWVPFFGQYLLFSRAVLVDRSNNKDAVASLHAAGEKLLAQKASLLVFPEGTRSLTRDCTMRSFKKGGFHVAIESGLPIVPVVFENQWNIWRDGVFNSGKCKIRVLPPIQTKGMTMSDAATLAVTSREIMLEALKEISSSEK</sequence>
<dbReference type="GO" id="GO:0005783">
    <property type="term" value="C:endoplasmic reticulum"/>
    <property type="evidence" value="ECO:0007669"/>
    <property type="project" value="TreeGrafter"/>
</dbReference>
<keyword evidence="4" id="KW-0443">Lipid metabolism</keyword>
<dbReference type="EMBL" id="KN824279">
    <property type="protein sequence ID" value="KIM33014.1"/>
    <property type="molecule type" value="Genomic_DNA"/>
</dbReference>
<keyword evidence="4" id="KW-1208">Phospholipid metabolism</keyword>
<feature type="domain" description="Phospholipid/glycerol acyltransferase" evidence="6">
    <location>
        <begin position="100"/>
        <end position="217"/>
    </location>
</feature>
<dbReference type="Pfam" id="PF01553">
    <property type="entry name" value="Acyltransferase"/>
    <property type="match status" value="1"/>
</dbReference>
<evidence type="ECO:0000256" key="3">
    <source>
        <dbReference type="ARBA" id="ARBA00023315"/>
    </source>
</evidence>
<evidence type="ECO:0000256" key="5">
    <source>
        <dbReference type="SAM" id="Phobius"/>
    </source>
</evidence>
<keyword evidence="5" id="KW-1133">Transmembrane helix</keyword>
<organism evidence="7 8">
    <name type="scientific">Serendipita vermifera MAFF 305830</name>
    <dbReference type="NCBI Taxonomy" id="933852"/>
    <lineage>
        <taxon>Eukaryota</taxon>
        <taxon>Fungi</taxon>
        <taxon>Dikarya</taxon>
        <taxon>Basidiomycota</taxon>
        <taxon>Agaricomycotina</taxon>
        <taxon>Agaricomycetes</taxon>
        <taxon>Sebacinales</taxon>
        <taxon>Serendipitaceae</taxon>
        <taxon>Serendipita</taxon>
    </lineage>
</organism>
<feature type="transmembrane region" description="Helical" evidence="5">
    <location>
        <begin position="42"/>
        <end position="65"/>
    </location>
</feature>
<dbReference type="HOGENOM" id="CLU_027938_10_0_1"/>
<dbReference type="CDD" id="cd07989">
    <property type="entry name" value="LPLAT_AGPAT-like"/>
    <property type="match status" value="1"/>
</dbReference>
<keyword evidence="2 4" id="KW-0808">Transferase</keyword>
<dbReference type="STRING" id="933852.A0A0C3BLS7"/>
<dbReference type="EC" id="2.3.1.51" evidence="4"/>
<dbReference type="OrthoDB" id="202234at2759"/>
<comment type="similarity">
    <text evidence="1 4">Belongs to the 1-acyl-sn-glycerol-3-phosphate acyltransferase family.</text>
</comment>
<dbReference type="Proteomes" id="UP000054097">
    <property type="component" value="Unassembled WGS sequence"/>
</dbReference>
<keyword evidence="5" id="KW-0812">Transmembrane</keyword>
<keyword evidence="5" id="KW-0472">Membrane</keyword>
<reference evidence="8" key="2">
    <citation type="submission" date="2015-01" db="EMBL/GenBank/DDBJ databases">
        <title>Evolutionary Origins and Diversification of the Mycorrhizal Mutualists.</title>
        <authorList>
            <consortium name="DOE Joint Genome Institute"/>
            <consortium name="Mycorrhizal Genomics Consortium"/>
            <person name="Kohler A."/>
            <person name="Kuo A."/>
            <person name="Nagy L.G."/>
            <person name="Floudas D."/>
            <person name="Copeland A."/>
            <person name="Barry K.W."/>
            <person name="Cichocki N."/>
            <person name="Veneault-Fourrey C."/>
            <person name="LaButti K."/>
            <person name="Lindquist E.A."/>
            <person name="Lipzen A."/>
            <person name="Lundell T."/>
            <person name="Morin E."/>
            <person name="Murat C."/>
            <person name="Riley R."/>
            <person name="Ohm R."/>
            <person name="Sun H."/>
            <person name="Tunlid A."/>
            <person name="Henrissat B."/>
            <person name="Grigoriev I.V."/>
            <person name="Hibbett D.S."/>
            <person name="Martin F."/>
        </authorList>
    </citation>
    <scope>NUCLEOTIDE SEQUENCE [LARGE SCALE GENOMIC DNA]</scope>
    <source>
        <strain evidence="8">MAFF 305830</strain>
    </source>
</reference>
<feature type="transmembrane region" description="Helical" evidence="5">
    <location>
        <begin position="16"/>
        <end position="33"/>
    </location>
</feature>
<gene>
    <name evidence="7" type="ORF">M408DRAFT_326685</name>
</gene>
<dbReference type="InterPro" id="IPR002123">
    <property type="entry name" value="Plipid/glycerol_acylTrfase"/>
</dbReference>
<dbReference type="PANTHER" id="PTHR10434:SF11">
    <property type="entry name" value="1-ACYL-SN-GLYCEROL-3-PHOSPHATE ACYLTRANSFERASE"/>
    <property type="match status" value="1"/>
</dbReference>
<comment type="catalytic activity">
    <reaction evidence="4">
        <text>a 1-acyl-sn-glycero-3-phosphate + an acyl-CoA = a 1,2-diacyl-sn-glycero-3-phosphate + CoA</text>
        <dbReference type="Rhea" id="RHEA:19709"/>
        <dbReference type="ChEBI" id="CHEBI:57287"/>
        <dbReference type="ChEBI" id="CHEBI:57970"/>
        <dbReference type="ChEBI" id="CHEBI:58342"/>
        <dbReference type="ChEBI" id="CHEBI:58608"/>
        <dbReference type="EC" id="2.3.1.51"/>
    </reaction>
</comment>
<evidence type="ECO:0000256" key="2">
    <source>
        <dbReference type="ARBA" id="ARBA00022679"/>
    </source>
</evidence>
<keyword evidence="8" id="KW-1185">Reference proteome</keyword>
<dbReference type="NCBIfam" id="TIGR00530">
    <property type="entry name" value="AGP_acyltrn"/>
    <property type="match status" value="1"/>
</dbReference>
<keyword evidence="4" id="KW-0594">Phospholipid biosynthesis</keyword>
<accession>A0A0C3BLS7</accession>
<protein>
    <recommendedName>
        <fullName evidence="4">1-acyl-sn-glycerol-3-phosphate acyltransferase</fullName>
        <ecNumber evidence="4">2.3.1.51</ecNumber>
    </recommendedName>
</protein>
<dbReference type="InterPro" id="IPR004552">
    <property type="entry name" value="AGP_acyltrans"/>
</dbReference>
<keyword evidence="4" id="KW-0444">Lipid biosynthesis</keyword>
<evidence type="ECO:0000259" key="6">
    <source>
        <dbReference type="SMART" id="SM00563"/>
    </source>
</evidence>
<dbReference type="SUPFAM" id="SSF69593">
    <property type="entry name" value="Glycerol-3-phosphate (1)-acyltransferase"/>
    <property type="match status" value="1"/>
</dbReference>
<dbReference type="PANTHER" id="PTHR10434">
    <property type="entry name" value="1-ACYL-SN-GLYCEROL-3-PHOSPHATE ACYLTRANSFERASE"/>
    <property type="match status" value="1"/>
</dbReference>
<dbReference type="SMART" id="SM00563">
    <property type="entry name" value="PlsC"/>
    <property type="match status" value="1"/>
</dbReference>
<dbReference type="GO" id="GO:0003841">
    <property type="term" value="F:1-acylglycerol-3-phosphate O-acyltransferase activity"/>
    <property type="evidence" value="ECO:0007669"/>
    <property type="project" value="UniProtKB-UniRule"/>
</dbReference>
<comment type="domain">
    <text evidence="4">The HXXXXD motif is essential for acyltransferase activity and may constitute the binding site for the phosphate moiety of the glycerol-3-phosphate.</text>
</comment>
<dbReference type="GO" id="GO:0006654">
    <property type="term" value="P:phosphatidic acid biosynthetic process"/>
    <property type="evidence" value="ECO:0007669"/>
    <property type="project" value="TreeGrafter"/>
</dbReference>
<evidence type="ECO:0000256" key="1">
    <source>
        <dbReference type="ARBA" id="ARBA00008655"/>
    </source>
</evidence>